<dbReference type="Proteomes" id="UP000427906">
    <property type="component" value="Chromosome"/>
</dbReference>
<sequence>MKNPFVVTGVVDDPSFCNRQHEQTELARHIENSQNILLYSHRRYGKTSLILKVLRNLRHVDPLYVDLYGTTSVEGFIKALIKGASILEPKSSRFINLIRETISGLSISFGFDPISQTPNIGASFERQPAAVDIEAVFQLIRKVTREKKIVIAFDEFQEVAGYGSDTFEKDLRKSIQHHDNVSYIFAGSQRHILTLMFNDTKRAFYQMAIHMPLDRISTVDYVDWVKDLYGQAGKTIDEMAIRDVVARCENHPKYVQEFFYTLWSARKIGTEAINAVENTIIEKRSVEFMNVWDSLSLNQKKALKLVAATGGAQLFSAANLDRFKLKTASQVVAAMKVLEQRELVSKNGEYRIFDPVFRKWVKRFV</sequence>
<proteinExistence type="predicted"/>
<keyword evidence="2" id="KW-1185">Reference proteome</keyword>
<evidence type="ECO:0000313" key="2">
    <source>
        <dbReference type="Proteomes" id="UP000427906"/>
    </source>
</evidence>
<dbReference type="OrthoDB" id="9805535at2"/>
<dbReference type="EMBL" id="AP021874">
    <property type="protein sequence ID" value="BBO71053.1"/>
    <property type="molecule type" value="Genomic_DNA"/>
</dbReference>
<dbReference type="PANTHER" id="PTHR34301">
    <property type="entry name" value="DNA-BINDING PROTEIN-RELATED"/>
    <property type="match status" value="1"/>
</dbReference>
<reference evidence="1 2" key="1">
    <citation type="submission" date="2019-11" db="EMBL/GenBank/DDBJ databases">
        <title>Comparative genomics of hydrocarbon-degrading Desulfosarcina strains.</title>
        <authorList>
            <person name="Watanabe M."/>
            <person name="Kojima H."/>
            <person name="Fukui M."/>
        </authorList>
    </citation>
    <scope>NUCLEOTIDE SEQUENCE [LARGE SCALE GENOMIC DNA]</scope>
    <source>
        <strain evidence="1 2">PL12</strain>
    </source>
</reference>
<accession>A0A5K7YSB9</accession>
<dbReference type="RefSeq" id="WP_155318945.1">
    <property type="nucleotide sequence ID" value="NZ_AP021874.1"/>
</dbReference>
<dbReference type="PANTHER" id="PTHR34301:SF8">
    <property type="entry name" value="ATPASE DOMAIN-CONTAINING PROTEIN"/>
    <property type="match status" value="1"/>
</dbReference>
<dbReference type="Gene3D" id="3.40.50.300">
    <property type="entry name" value="P-loop containing nucleotide triphosphate hydrolases"/>
    <property type="match status" value="1"/>
</dbReference>
<dbReference type="SUPFAM" id="SSF52540">
    <property type="entry name" value="P-loop containing nucleoside triphosphate hydrolases"/>
    <property type="match status" value="1"/>
</dbReference>
<protein>
    <submittedName>
        <fullName evidence="1">ATPase</fullName>
    </submittedName>
</protein>
<dbReference type="KEGG" id="dalk:DSCA_49830"/>
<organism evidence="1 2">
    <name type="scientific">Desulfosarcina alkanivorans</name>
    <dbReference type="NCBI Taxonomy" id="571177"/>
    <lineage>
        <taxon>Bacteria</taxon>
        <taxon>Pseudomonadati</taxon>
        <taxon>Thermodesulfobacteriota</taxon>
        <taxon>Desulfobacteria</taxon>
        <taxon>Desulfobacterales</taxon>
        <taxon>Desulfosarcinaceae</taxon>
        <taxon>Desulfosarcina</taxon>
    </lineage>
</organism>
<gene>
    <name evidence="1" type="ORF">DSCA_49830</name>
</gene>
<evidence type="ECO:0000313" key="1">
    <source>
        <dbReference type="EMBL" id="BBO71053.1"/>
    </source>
</evidence>
<dbReference type="AlphaFoldDB" id="A0A5K7YSB9"/>
<dbReference type="InterPro" id="IPR027417">
    <property type="entry name" value="P-loop_NTPase"/>
</dbReference>
<name>A0A5K7YSB9_9BACT</name>